<dbReference type="Proteomes" id="UP000010091">
    <property type="component" value="Chromosome 5"/>
</dbReference>
<organism evidence="1 2">
    <name type="scientific">Cryptococcus neoformans (strain H99 / ATCC 208821 / CBS 10515 / FGSC 9487)</name>
    <name type="common">Cryptococcus neoformans var. grubii serotype A</name>
    <dbReference type="NCBI Taxonomy" id="235443"/>
    <lineage>
        <taxon>Eukaryota</taxon>
        <taxon>Fungi</taxon>
        <taxon>Dikarya</taxon>
        <taxon>Basidiomycota</taxon>
        <taxon>Agaricomycotina</taxon>
        <taxon>Tremellomycetes</taxon>
        <taxon>Tremellales</taxon>
        <taxon>Cryptococcaceae</taxon>
        <taxon>Cryptococcus</taxon>
        <taxon>Cryptococcus neoformans species complex</taxon>
    </lineage>
</organism>
<evidence type="ECO:0000313" key="1">
    <source>
        <dbReference type="EMBL" id="AFR95187.1"/>
    </source>
</evidence>
<sequence length="265" mass="29382">MLESTFQPSPMVNSWCLDDPYGIIRQFCAENASIGDNTADLITDNGVSVVAASAGSPSCSDNSVGIFFDQDFAFPSMGWATEMYDSRVPMEAAGDNIHSTLLSRPVDPRVPRLQGAELFFGAHVEGTVSSEMVEVREEAVDEGYEQRHLVRRNALVWSRGGVGLRSARGHQWFHLVTNVVGVDKRLGGFVAYLEREVNGAVACFETNMSTAFEGVQQAIIAYLMEEEVLEVQRQEMRGRFREELLVALGMSRKRKRDDGEDSSEE</sequence>
<dbReference type="OrthoDB" id="10609689at2759"/>
<dbReference type="RefSeq" id="XP_012049658.1">
    <property type="nucleotide sequence ID" value="XM_012194268.1"/>
</dbReference>
<dbReference type="KEGG" id="cng:CNAG_07447"/>
<dbReference type="VEuPathDB" id="FungiDB:CNAG_07447"/>
<dbReference type="EMBL" id="CP003824">
    <property type="protein sequence ID" value="AFR95187.1"/>
    <property type="molecule type" value="Genomic_DNA"/>
</dbReference>
<proteinExistence type="predicted"/>
<reference evidence="1 2" key="1">
    <citation type="journal article" date="2014" name="PLoS Genet.">
        <title>Analysis of the genome and transcriptome of Cryptococcus neoformans var. grubii reveals complex RNA expression and microevolution leading to virulence attenuation.</title>
        <authorList>
            <person name="Janbon G."/>
            <person name="Ormerod K.L."/>
            <person name="Paulet D."/>
            <person name="Byrnes E.J.III."/>
            <person name="Yadav V."/>
            <person name="Chatterjee G."/>
            <person name="Mullapudi N."/>
            <person name="Hon C.C."/>
            <person name="Billmyre R.B."/>
            <person name="Brunel F."/>
            <person name="Bahn Y.S."/>
            <person name="Chen W."/>
            <person name="Chen Y."/>
            <person name="Chow E.W."/>
            <person name="Coppee J.Y."/>
            <person name="Floyd-Averette A."/>
            <person name="Gaillardin C."/>
            <person name="Gerik K.J."/>
            <person name="Goldberg J."/>
            <person name="Gonzalez-Hilarion S."/>
            <person name="Gujja S."/>
            <person name="Hamlin J.L."/>
            <person name="Hsueh Y.P."/>
            <person name="Ianiri G."/>
            <person name="Jones S."/>
            <person name="Kodira C.D."/>
            <person name="Kozubowski L."/>
            <person name="Lam W."/>
            <person name="Marra M."/>
            <person name="Mesner L.D."/>
            <person name="Mieczkowski P.A."/>
            <person name="Moyrand F."/>
            <person name="Nielsen K."/>
            <person name="Proux C."/>
            <person name="Rossignol T."/>
            <person name="Schein J.E."/>
            <person name="Sun S."/>
            <person name="Wollschlaeger C."/>
            <person name="Wood I.A."/>
            <person name="Zeng Q."/>
            <person name="Neuveglise C."/>
            <person name="Newlon C.S."/>
            <person name="Perfect J.R."/>
            <person name="Lodge J.K."/>
            <person name="Idnurm A."/>
            <person name="Stajich J.E."/>
            <person name="Kronstad J.W."/>
            <person name="Sanyal K."/>
            <person name="Heitman J."/>
            <person name="Fraser J.A."/>
            <person name="Cuomo C.A."/>
            <person name="Dietrich F.S."/>
        </authorList>
    </citation>
    <scope>NUCLEOTIDE SEQUENCE [LARGE SCALE GENOMIC DNA]</scope>
    <source>
        <strain evidence="2">H99 / ATCC 208821 / CBS 10515 / FGSC 9487</strain>
    </source>
</reference>
<accession>J9VL29</accession>
<keyword evidence="2" id="KW-1185">Reference proteome</keyword>
<name>J9VL29_CRYN9</name>
<protein>
    <submittedName>
        <fullName evidence="1">Uncharacterized protein</fullName>
    </submittedName>
</protein>
<evidence type="ECO:0000313" key="2">
    <source>
        <dbReference type="Proteomes" id="UP000010091"/>
    </source>
</evidence>
<dbReference type="HOGENOM" id="CLU_091754_0_0_1"/>
<dbReference type="GeneID" id="23890294"/>
<dbReference type="AlphaFoldDB" id="J9VL29"/>
<gene>
    <name evidence="1" type="ORF">CNAG_07447</name>
</gene>